<evidence type="ECO:0000256" key="5">
    <source>
        <dbReference type="ARBA" id="ARBA00022840"/>
    </source>
</evidence>
<keyword evidence="5" id="KW-0067">ATP-binding</keyword>
<reference evidence="11" key="1">
    <citation type="submission" date="2023-06" db="EMBL/GenBank/DDBJ databases">
        <title>Genomic analysis of the entomopathogenic nematode Steinernema hermaphroditum.</title>
        <authorList>
            <person name="Schwarz E.M."/>
            <person name="Heppert J.K."/>
            <person name="Baniya A."/>
            <person name="Schwartz H.T."/>
            <person name="Tan C.-H."/>
            <person name="Antoshechkin I."/>
            <person name="Sternberg P.W."/>
            <person name="Goodrich-Blair H."/>
            <person name="Dillman A.R."/>
        </authorList>
    </citation>
    <scope>NUCLEOTIDE SEQUENCE</scope>
    <source>
        <strain evidence="11">PS9179</strain>
        <tissue evidence="11">Whole animal</tissue>
    </source>
</reference>
<dbReference type="InterPro" id="IPR027417">
    <property type="entry name" value="P-loop_NTPase"/>
</dbReference>
<dbReference type="PANTHER" id="PTHR47157:SF1">
    <property type="entry name" value="CHROMODOMAIN-HELICASE-DNA-BINDING PROTEIN 1-LIKE"/>
    <property type="match status" value="1"/>
</dbReference>
<dbReference type="SUPFAM" id="SSF52540">
    <property type="entry name" value="P-loop containing nucleoside triphosphate hydrolases"/>
    <property type="match status" value="2"/>
</dbReference>
<dbReference type="InterPro" id="IPR031053">
    <property type="entry name" value="ALC1"/>
</dbReference>
<dbReference type="Pfam" id="PF00176">
    <property type="entry name" value="SNF2-rel_dom"/>
    <property type="match status" value="1"/>
</dbReference>
<feature type="compositionally biased region" description="Basic and acidic residues" evidence="8">
    <location>
        <begin position="858"/>
        <end position="879"/>
    </location>
</feature>
<evidence type="ECO:0000256" key="3">
    <source>
        <dbReference type="ARBA" id="ARBA00022741"/>
    </source>
</evidence>
<feature type="domain" description="Helicase C-terminal" evidence="10">
    <location>
        <begin position="343"/>
        <end position="500"/>
    </location>
</feature>
<evidence type="ECO:0000256" key="7">
    <source>
        <dbReference type="SAM" id="Coils"/>
    </source>
</evidence>
<dbReference type="EMBL" id="JAUCMV010000005">
    <property type="protein sequence ID" value="KAK0393355.1"/>
    <property type="molecule type" value="Genomic_DNA"/>
</dbReference>
<name>A0AA39GTM8_9BILA</name>
<evidence type="ECO:0000259" key="9">
    <source>
        <dbReference type="PROSITE" id="PS51192"/>
    </source>
</evidence>
<gene>
    <name evidence="11" type="ORF">QR680_000167</name>
</gene>
<dbReference type="InterPro" id="IPR043472">
    <property type="entry name" value="Macro_dom-like"/>
</dbReference>
<feature type="coiled-coil region" evidence="7">
    <location>
        <begin position="4"/>
        <end position="31"/>
    </location>
</feature>
<dbReference type="GO" id="GO:0016787">
    <property type="term" value="F:hydrolase activity"/>
    <property type="evidence" value="ECO:0007669"/>
    <property type="project" value="UniProtKB-KW"/>
</dbReference>
<keyword evidence="7" id="KW-0175">Coiled coil</keyword>
<dbReference type="GO" id="GO:0005634">
    <property type="term" value="C:nucleus"/>
    <property type="evidence" value="ECO:0007669"/>
    <property type="project" value="UniProtKB-SubCell"/>
</dbReference>
<dbReference type="GO" id="GO:0006281">
    <property type="term" value="P:DNA repair"/>
    <property type="evidence" value="ECO:0007669"/>
    <property type="project" value="InterPro"/>
</dbReference>
<keyword evidence="6" id="KW-0539">Nucleus</keyword>
<comment type="caution">
    <text evidence="11">The sequence shown here is derived from an EMBL/GenBank/DDBJ whole genome shotgun (WGS) entry which is preliminary data.</text>
</comment>
<dbReference type="InterPro" id="IPR049730">
    <property type="entry name" value="SNF2/RAD54-like_C"/>
</dbReference>
<evidence type="ECO:0000259" key="10">
    <source>
        <dbReference type="PROSITE" id="PS51194"/>
    </source>
</evidence>
<protein>
    <recommendedName>
        <fullName evidence="13">Helicase ATP-binding domain-containing protein</fullName>
    </recommendedName>
</protein>
<dbReference type="SUPFAM" id="SSF52949">
    <property type="entry name" value="Macro domain-like"/>
    <property type="match status" value="1"/>
</dbReference>
<keyword evidence="3" id="KW-0547">Nucleotide-binding</keyword>
<dbReference type="InterPro" id="IPR038718">
    <property type="entry name" value="SNF2-like_sf"/>
</dbReference>
<dbReference type="InterPro" id="IPR000330">
    <property type="entry name" value="SNF2_N"/>
</dbReference>
<dbReference type="Gene3D" id="3.40.50.300">
    <property type="entry name" value="P-loop containing nucleotide triphosphate hydrolases"/>
    <property type="match status" value="1"/>
</dbReference>
<keyword evidence="12" id="KW-1185">Reference proteome</keyword>
<dbReference type="SMART" id="SM00490">
    <property type="entry name" value="HELICc"/>
    <property type="match status" value="1"/>
</dbReference>
<dbReference type="Proteomes" id="UP001175271">
    <property type="component" value="Unassembled WGS sequence"/>
</dbReference>
<evidence type="ECO:0000256" key="6">
    <source>
        <dbReference type="ARBA" id="ARBA00023242"/>
    </source>
</evidence>
<comment type="subcellular location">
    <subcellularLocation>
        <location evidence="1">Nucleus</location>
    </subcellularLocation>
</comment>
<evidence type="ECO:0008006" key="13">
    <source>
        <dbReference type="Google" id="ProtNLM"/>
    </source>
</evidence>
<dbReference type="InterPro" id="IPR014001">
    <property type="entry name" value="Helicase_ATP-bd"/>
</dbReference>
<evidence type="ECO:0000256" key="8">
    <source>
        <dbReference type="SAM" id="MobiDB-lite"/>
    </source>
</evidence>
<evidence type="ECO:0000313" key="11">
    <source>
        <dbReference type="EMBL" id="KAK0393355.1"/>
    </source>
</evidence>
<dbReference type="GO" id="GO:0003678">
    <property type="term" value="F:DNA helicase activity"/>
    <property type="evidence" value="ECO:0007669"/>
    <property type="project" value="InterPro"/>
</dbReference>
<dbReference type="PANTHER" id="PTHR47157">
    <property type="entry name" value="CHROMODOMAIN-HELICASE-DNA-BINDING PROTEIN 1-LIKE"/>
    <property type="match status" value="1"/>
</dbReference>
<organism evidence="11 12">
    <name type="scientific">Steinernema hermaphroditum</name>
    <dbReference type="NCBI Taxonomy" id="289476"/>
    <lineage>
        <taxon>Eukaryota</taxon>
        <taxon>Metazoa</taxon>
        <taxon>Ecdysozoa</taxon>
        <taxon>Nematoda</taxon>
        <taxon>Chromadorea</taxon>
        <taxon>Rhabditida</taxon>
        <taxon>Tylenchina</taxon>
        <taxon>Panagrolaimomorpha</taxon>
        <taxon>Strongyloidoidea</taxon>
        <taxon>Steinernematidae</taxon>
        <taxon>Steinernema</taxon>
    </lineage>
</organism>
<dbReference type="GO" id="GO:0005524">
    <property type="term" value="F:ATP binding"/>
    <property type="evidence" value="ECO:0007669"/>
    <property type="project" value="UniProtKB-KW"/>
</dbReference>
<sequence>MNSVNSSININETLEETVKLLEQKAERLRQHQIDGIRRMLEWANDDHGGILADEMGLGKTCQSICVLSALLAEEQKANKTKKKTGLVVCPLSVLDHWEAEFKRFGCGKVNAFRYYGSQDERVDLRAKLMREKDQWNVLLMPYHTFLSDAIYFNKNAFDAVILDEAHKVKNDSSLIHLAFAEHAQCKYMLLMTGTPVQNNLAEFYALLQVINPSIFQQRGLNDFLERFADLSTEEAKEDMKDLLDKYVLRRTKAEVCIDVPESSNVVLYHHITNHQRELYLNLVKTQYYEIANSVSDKFNKNRLSSVMTNLRKCVIHPYMFEGIEPEPFEEGEHLVDASGKFVILDTLLSYLQRHAHRALIYSQFTSALDICEDYMRLRKHSYYRLDGDTKAEDRFTQVNKFQQQKVDFFLLSTRAGGVGLTLTAADTVIFLDTDFNPQNDVQAAARCHRIGQTKPVKIIRLLAKGSIEDIIHYRAMEKLKLTERFFDGEEGMKLSRVELNELIMKSIVHLDNAAREDQTYSEHDIEKYIGRTVNGLWELPKDQEDLDKTTDFTTDNADLEGKSIYHFEGENYQMTQSEKKLLDDLTTIDKVYKTLSARNESSKMDYTQMLRKERERKEQAKKEREEKRFKAQQEEWAKQGYQSTNINIITPPSSPAASSSNVRPQYVYGDASKPQCVPEDKAASVLILHSVDNGGTYGKGGLFSVLAKKSPRIVEVYENAGEMNDLQIGSAHLIKNVTYTENDEDSDNSGSSTASHDLRKESVVLMVTQTLRERQQKLMRSSNVKKCFARISSYALASNAKSVHMANFWHETQNLQKDKVHEAIVEHFTSLGIFAYVYTFAKNHRGFAMKQLGRPKKRVNEGSDSDGKDLNNKVARTSD</sequence>
<dbReference type="SMART" id="SM00487">
    <property type="entry name" value="DEXDc"/>
    <property type="match status" value="1"/>
</dbReference>
<dbReference type="Gene3D" id="3.40.50.10810">
    <property type="entry name" value="Tandem AAA-ATPase domain"/>
    <property type="match status" value="1"/>
</dbReference>
<dbReference type="GO" id="GO:0006338">
    <property type="term" value="P:chromatin remodeling"/>
    <property type="evidence" value="ECO:0007669"/>
    <property type="project" value="InterPro"/>
</dbReference>
<dbReference type="PROSITE" id="PS51194">
    <property type="entry name" value="HELICASE_CTER"/>
    <property type="match status" value="1"/>
</dbReference>
<proteinExistence type="inferred from homology"/>
<dbReference type="Gene3D" id="3.40.220.10">
    <property type="entry name" value="Leucine Aminopeptidase, subunit E, domain 1"/>
    <property type="match status" value="1"/>
</dbReference>
<evidence type="ECO:0000256" key="1">
    <source>
        <dbReference type="ARBA" id="ARBA00004123"/>
    </source>
</evidence>
<accession>A0AA39GTM8</accession>
<dbReference type="Pfam" id="PF00271">
    <property type="entry name" value="Helicase_C"/>
    <property type="match status" value="1"/>
</dbReference>
<dbReference type="PROSITE" id="PS51192">
    <property type="entry name" value="HELICASE_ATP_BIND_1"/>
    <property type="match status" value="1"/>
</dbReference>
<comment type="similarity">
    <text evidence="2">Belongs to the SNF2/RAD54 helicase family.</text>
</comment>
<evidence type="ECO:0000313" key="12">
    <source>
        <dbReference type="Proteomes" id="UP001175271"/>
    </source>
</evidence>
<feature type="region of interest" description="Disordered" evidence="8">
    <location>
        <begin position="855"/>
        <end position="879"/>
    </location>
</feature>
<keyword evidence="4" id="KW-0378">Hydrolase</keyword>
<evidence type="ECO:0000256" key="2">
    <source>
        <dbReference type="ARBA" id="ARBA00007025"/>
    </source>
</evidence>
<feature type="domain" description="Helicase ATP-binding" evidence="9">
    <location>
        <begin position="40"/>
        <end position="213"/>
    </location>
</feature>
<dbReference type="InterPro" id="IPR001650">
    <property type="entry name" value="Helicase_C-like"/>
</dbReference>
<dbReference type="AlphaFoldDB" id="A0AA39GTM8"/>
<feature type="coiled-coil region" evidence="7">
    <location>
        <begin position="603"/>
        <end position="635"/>
    </location>
</feature>
<evidence type="ECO:0000256" key="4">
    <source>
        <dbReference type="ARBA" id="ARBA00022801"/>
    </source>
</evidence>
<dbReference type="CDD" id="cd18793">
    <property type="entry name" value="SF2_C_SNF"/>
    <property type="match status" value="1"/>
</dbReference>